<dbReference type="Proteomes" id="UP000631114">
    <property type="component" value="Unassembled WGS sequence"/>
</dbReference>
<evidence type="ECO:0000313" key="1">
    <source>
        <dbReference type="EMBL" id="KAF9596231.1"/>
    </source>
</evidence>
<comment type="caution">
    <text evidence="1">The sequence shown here is derived from an EMBL/GenBank/DDBJ whole genome shotgun (WGS) entry which is preliminary data.</text>
</comment>
<accession>A0A835LQW1</accession>
<dbReference type="PANTHER" id="PTHR33103">
    <property type="entry name" value="OS01G0153900 PROTEIN"/>
    <property type="match status" value="1"/>
</dbReference>
<dbReference type="EMBL" id="JADFTS010000007">
    <property type="protein sequence ID" value="KAF9596231.1"/>
    <property type="molecule type" value="Genomic_DNA"/>
</dbReference>
<name>A0A835LQW1_9MAGN</name>
<organism evidence="1 2">
    <name type="scientific">Coptis chinensis</name>
    <dbReference type="NCBI Taxonomy" id="261450"/>
    <lineage>
        <taxon>Eukaryota</taxon>
        <taxon>Viridiplantae</taxon>
        <taxon>Streptophyta</taxon>
        <taxon>Embryophyta</taxon>
        <taxon>Tracheophyta</taxon>
        <taxon>Spermatophyta</taxon>
        <taxon>Magnoliopsida</taxon>
        <taxon>Ranunculales</taxon>
        <taxon>Ranunculaceae</taxon>
        <taxon>Coptidoideae</taxon>
        <taxon>Coptis</taxon>
    </lineage>
</organism>
<dbReference type="PANTHER" id="PTHR33103:SF27">
    <property type="entry name" value="OS04G0594700 PROTEIN"/>
    <property type="match status" value="1"/>
</dbReference>
<gene>
    <name evidence="1" type="ORF">IFM89_008390</name>
</gene>
<dbReference type="Pfam" id="PF05056">
    <property type="entry name" value="DUF674"/>
    <property type="match status" value="1"/>
</dbReference>
<sequence length="146" mass="16549">MIVGTLRGNVSSPSYFHQRFLQKKITKFSFYTVHVLDLRLVLYIKDWVQHEKQTIGTFGSSPTVERIAKNGILEGPKMFMGTDDLIVTPSSATAYISVLKKYNVPISDIEERVFTISEHEALKLLEASLTSKAVLTTALDYWISNY</sequence>
<reference evidence="1 2" key="1">
    <citation type="submission" date="2020-10" db="EMBL/GenBank/DDBJ databases">
        <title>The Coptis chinensis genome and diversification of protoberbering-type alkaloids.</title>
        <authorList>
            <person name="Wang B."/>
            <person name="Shu S."/>
            <person name="Song C."/>
            <person name="Liu Y."/>
        </authorList>
    </citation>
    <scope>NUCLEOTIDE SEQUENCE [LARGE SCALE GENOMIC DNA]</scope>
    <source>
        <strain evidence="1">HL-2020</strain>
        <tissue evidence="1">Leaf</tissue>
    </source>
</reference>
<evidence type="ECO:0000313" key="2">
    <source>
        <dbReference type="Proteomes" id="UP000631114"/>
    </source>
</evidence>
<protein>
    <submittedName>
        <fullName evidence="1">Uncharacterized protein</fullName>
    </submittedName>
</protein>
<keyword evidence="2" id="KW-1185">Reference proteome</keyword>
<dbReference type="OrthoDB" id="1277335at2759"/>
<dbReference type="InterPro" id="IPR007750">
    <property type="entry name" value="DUF674"/>
</dbReference>
<dbReference type="AlphaFoldDB" id="A0A835LQW1"/>
<proteinExistence type="predicted"/>